<dbReference type="GO" id="GO:0001517">
    <property type="term" value="F:N-acetylglucosamine 6-O-sulfotransferase activity"/>
    <property type="evidence" value="ECO:0007669"/>
    <property type="project" value="TreeGrafter"/>
</dbReference>
<evidence type="ECO:0000313" key="2">
    <source>
        <dbReference type="Proteomes" id="UP000572377"/>
    </source>
</evidence>
<dbReference type="Proteomes" id="UP000572377">
    <property type="component" value="Unassembled WGS sequence"/>
</dbReference>
<dbReference type="PANTHER" id="PTHR10704">
    <property type="entry name" value="CARBOHYDRATE SULFOTRANSFERASE"/>
    <property type="match status" value="1"/>
</dbReference>
<dbReference type="RefSeq" id="WP_171326648.1">
    <property type="nucleotide sequence ID" value="NZ_JABFBC010000003.1"/>
</dbReference>
<dbReference type="Gene3D" id="3.40.50.300">
    <property type="entry name" value="P-loop containing nucleotide triphosphate hydrolases"/>
    <property type="match status" value="1"/>
</dbReference>
<keyword evidence="1" id="KW-0808">Transferase</keyword>
<dbReference type="InterPro" id="IPR027417">
    <property type="entry name" value="P-loop_NTPase"/>
</dbReference>
<proteinExistence type="predicted"/>
<organism evidence="1 2">
    <name type="scientific">Halovulum dunhuangense</name>
    <dbReference type="NCBI Taxonomy" id="1505036"/>
    <lineage>
        <taxon>Bacteria</taxon>
        <taxon>Pseudomonadati</taxon>
        <taxon>Pseudomonadota</taxon>
        <taxon>Alphaproteobacteria</taxon>
        <taxon>Rhodobacterales</taxon>
        <taxon>Paracoccaceae</taxon>
        <taxon>Halovulum</taxon>
    </lineage>
</organism>
<comment type="caution">
    <text evidence="1">The sequence shown here is derived from an EMBL/GenBank/DDBJ whole genome shotgun (WGS) entry which is preliminary data.</text>
</comment>
<dbReference type="GO" id="GO:0006044">
    <property type="term" value="P:N-acetylglucosamine metabolic process"/>
    <property type="evidence" value="ECO:0007669"/>
    <property type="project" value="TreeGrafter"/>
</dbReference>
<sequence>MNEENIPLDKLEALVEAPVFLLGMPRSGTTWLSQIFESAPEVLMRLSPNYSYALKNKLDGKSEVEDWRECLRQAVNSNQDPFMTQNWRREKGELEWIEKDFSIIERLFIKDTRFFDLYLRSVELFKDAKIAFIIRHPCGHLNSWRKSKEFPAGKDFLSHWRDGAGRRSEGPGEYWGFDDWKRAARMFLEAQASRPDQVLVFRYEDLVASPIETTSTLFDFMNLKMSEEVASFLKRSHSRHDSNVFSVFRSPEVAQSWRSELPDEVKIEVMNDIMDTDLARYIR</sequence>
<dbReference type="PANTHER" id="PTHR10704:SF44">
    <property type="entry name" value="LD35051P-RELATED"/>
    <property type="match status" value="1"/>
</dbReference>
<dbReference type="Pfam" id="PF13469">
    <property type="entry name" value="Sulfotransfer_3"/>
    <property type="match status" value="1"/>
</dbReference>
<dbReference type="SUPFAM" id="SSF52540">
    <property type="entry name" value="P-loop containing nucleoside triphosphate hydrolases"/>
    <property type="match status" value="1"/>
</dbReference>
<protein>
    <submittedName>
        <fullName evidence="1">Sulfotransferase</fullName>
    </submittedName>
</protein>
<dbReference type="AlphaFoldDB" id="A0A849L6K6"/>
<dbReference type="InterPro" id="IPR051135">
    <property type="entry name" value="Gal/GlcNAc/GalNAc_ST"/>
</dbReference>
<name>A0A849L6K6_9RHOB</name>
<dbReference type="GO" id="GO:0006790">
    <property type="term" value="P:sulfur compound metabolic process"/>
    <property type="evidence" value="ECO:0007669"/>
    <property type="project" value="TreeGrafter"/>
</dbReference>
<dbReference type="EMBL" id="JABFBC010000003">
    <property type="protein sequence ID" value="NNU81782.1"/>
    <property type="molecule type" value="Genomic_DNA"/>
</dbReference>
<evidence type="ECO:0000313" key="1">
    <source>
        <dbReference type="EMBL" id="NNU81782.1"/>
    </source>
</evidence>
<keyword evidence="2" id="KW-1185">Reference proteome</keyword>
<gene>
    <name evidence="1" type="ORF">HMH01_15180</name>
</gene>
<accession>A0A849L6K6</accession>
<reference evidence="1 2" key="1">
    <citation type="submission" date="2020-05" db="EMBL/GenBank/DDBJ databases">
        <title>Gimesia benthica sp. nov., a novel planctomycete isolated from a deep-sea water sample of the Northwest Indian Ocean.</title>
        <authorList>
            <person name="Wang J."/>
            <person name="Ruan C."/>
            <person name="Song L."/>
            <person name="Zhu Y."/>
            <person name="Li A."/>
            <person name="Zheng X."/>
            <person name="Wang L."/>
            <person name="Lu Z."/>
            <person name="Huang Y."/>
            <person name="Du W."/>
            <person name="Zhou Y."/>
            <person name="Huang L."/>
            <person name="Dai X."/>
        </authorList>
    </citation>
    <scope>NUCLEOTIDE SEQUENCE [LARGE SCALE GENOMIC DNA]</scope>
    <source>
        <strain evidence="1 2">YYQ-30</strain>
    </source>
</reference>